<dbReference type="CDD" id="cd19756">
    <property type="entry name" value="Bbox2"/>
    <property type="match status" value="1"/>
</dbReference>
<sequence>MSDGAAAELCDLCNRSRQASSRCLDCGKLLCIACRQRHRRVRVTSEHELVDVDRQMELRCERHSDELVRFFCTSCQTPVCIGCTFSSEHAEHTVLKFKDAAQQKADELAEFSRLSGDKLRQVRSALQLARNIEAHLTDTETAIREAANQQVAAIKAAQQILLEELRSFYDCCSNLLSGRHEIAAALRDLTEVSSFSELVERGRYSESLMLAPRVAATLARYTNYQPPTPPPTPRRFRLLFLDAASSNEVTTPAITLGRLEMQRLTASCCFSESGSTAGSCVDVTSLSSSDSGSSCDLTADAGEEEASVMAESFFTYDNSTLRSSVCRSLTTDTLVASSVDAECQTDFHLVVQLGFAKACRHEFLQNVIGASNSLVATDELDQSSVTVCQQDLLLTREQCTNYLEPVLQIALPCSETKGVFCNAVTTWQHDLDSVAILQTEPRRRQTSEDEVRVCSVMFSSMESNDCDSLELNSPPKLLSSVGCQGDKRSSELATPKTATVAATQTPHLPRRRDLADGCSQTAQLASFSRNIQVEADSEERATQTVRLRRWDESRVDRATQWEPGPARTYQEFYRSGRLVRVVGCSGDVCNSLALSPRATRRHGDASSAASKTAEEPQLHQLTQMMKSKPQPEVLPLGHSSSTCAAGVPSTSGARPAASGVKFPKPSATAKPEETMSSLDRLRNFCSRLRQRRTGLGKQKVVLLTDQ</sequence>
<dbReference type="Pfam" id="PF00643">
    <property type="entry name" value="zf-B_box"/>
    <property type="match status" value="1"/>
</dbReference>
<dbReference type="InterPro" id="IPR047153">
    <property type="entry name" value="TRIM45/56/19-like"/>
</dbReference>
<name>A0A1I8GQG5_9PLAT</name>
<feature type="region of interest" description="Disordered" evidence="2">
    <location>
        <begin position="640"/>
        <end position="675"/>
    </location>
</feature>
<dbReference type="AlphaFoldDB" id="A0A1I8GQG5"/>
<reference evidence="5" key="1">
    <citation type="submission" date="2016-11" db="UniProtKB">
        <authorList>
            <consortium name="WormBaseParasite"/>
        </authorList>
    </citation>
    <scope>IDENTIFICATION</scope>
</reference>
<evidence type="ECO:0000256" key="1">
    <source>
        <dbReference type="PROSITE-ProRule" id="PRU00024"/>
    </source>
</evidence>
<dbReference type="InterPro" id="IPR000315">
    <property type="entry name" value="Znf_B-box"/>
</dbReference>
<accession>A0A1I8GQG5</accession>
<evidence type="ECO:0000256" key="2">
    <source>
        <dbReference type="SAM" id="MobiDB-lite"/>
    </source>
</evidence>
<dbReference type="CDD" id="cd19757">
    <property type="entry name" value="Bbox1"/>
    <property type="match status" value="1"/>
</dbReference>
<dbReference type="WBParaSite" id="maker-uti_cns_0002742-snap-gene-0.6-mRNA-1">
    <property type="protein sequence ID" value="maker-uti_cns_0002742-snap-gene-0.6-mRNA-1"/>
    <property type="gene ID" value="maker-uti_cns_0002742-snap-gene-0.6"/>
</dbReference>
<keyword evidence="1" id="KW-0479">Metal-binding</keyword>
<proteinExistence type="predicted"/>
<dbReference type="GO" id="GO:0061630">
    <property type="term" value="F:ubiquitin protein ligase activity"/>
    <property type="evidence" value="ECO:0007669"/>
    <property type="project" value="TreeGrafter"/>
</dbReference>
<organism evidence="4 5">
    <name type="scientific">Macrostomum lignano</name>
    <dbReference type="NCBI Taxonomy" id="282301"/>
    <lineage>
        <taxon>Eukaryota</taxon>
        <taxon>Metazoa</taxon>
        <taxon>Spiralia</taxon>
        <taxon>Lophotrochozoa</taxon>
        <taxon>Platyhelminthes</taxon>
        <taxon>Rhabditophora</taxon>
        <taxon>Macrostomorpha</taxon>
        <taxon>Macrostomida</taxon>
        <taxon>Macrostomidae</taxon>
        <taxon>Macrostomum</taxon>
    </lineage>
</organism>
<feature type="domain" description="B box-type" evidence="3">
    <location>
        <begin position="55"/>
        <end position="97"/>
    </location>
</feature>
<dbReference type="SMART" id="SM00336">
    <property type="entry name" value="BBOX"/>
    <property type="match status" value="2"/>
</dbReference>
<feature type="compositionally biased region" description="Polar residues" evidence="2">
    <location>
        <begin position="640"/>
        <end position="652"/>
    </location>
</feature>
<keyword evidence="1" id="KW-0862">Zinc</keyword>
<evidence type="ECO:0000313" key="4">
    <source>
        <dbReference type="Proteomes" id="UP000095280"/>
    </source>
</evidence>
<dbReference type="GO" id="GO:0008270">
    <property type="term" value="F:zinc ion binding"/>
    <property type="evidence" value="ECO:0007669"/>
    <property type="project" value="UniProtKB-KW"/>
</dbReference>
<dbReference type="PROSITE" id="PS50119">
    <property type="entry name" value="ZF_BBOX"/>
    <property type="match status" value="2"/>
</dbReference>
<protein>
    <submittedName>
        <fullName evidence="5">B box-type domain-containing protein</fullName>
    </submittedName>
</protein>
<feature type="region of interest" description="Disordered" evidence="2">
    <location>
        <begin position="597"/>
        <end position="616"/>
    </location>
</feature>
<evidence type="ECO:0000313" key="5">
    <source>
        <dbReference type="WBParaSite" id="maker-uti_cns_0002742-snap-gene-0.6-mRNA-1"/>
    </source>
</evidence>
<evidence type="ECO:0000259" key="3">
    <source>
        <dbReference type="PROSITE" id="PS50119"/>
    </source>
</evidence>
<dbReference type="PANTHER" id="PTHR25462:SF305">
    <property type="entry name" value="RING-TYPE DOMAIN-CONTAINING PROTEIN"/>
    <property type="match status" value="1"/>
</dbReference>
<dbReference type="SUPFAM" id="SSF57845">
    <property type="entry name" value="B-box zinc-binding domain"/>
    <property type="match status" value="1"/>
</dbReference>
<dbReference type="GO" id="GO:0005654">
    <property type="term" value="C:nucleoplasm"/>
    <property type="evidence" value="ECO:0007669"/>
    <property type="project" value="TreeGrafter"/>
</dbReference>
<dbReference type="Gene3D" id="3.30.160.60">
    <property type="entry name" value="Classic Zinc Finger"/>
    <property type="match status" value="1"/>
</dbReference>
<feature type="domain" description="B box-type" evidence="3">
    <location>
        <begin position="5"/>
        <end position="52"/>
    </location>
</feature>
<keyword evidence="1" id="KW-0863">Zinc-finger</keyword>
<dbReference type="Proteomes" id="UP000095280">
    <property type="component" value="Unplaced"/>
</dbReference>
<dbReference type="PANTHER" id="PTHR25462">
    <property type="entry name" value="BONUS, ISOFORM C-RELATED"/>
    <property type="match status" value="1"/>
</dbReference>
<keyword evidence="4" id="KW-1185">Reference proteome</keyword>